<name>A0A9P5GXD8_9HYPO</name>
<dbReference type="EMBL" id="JAANBB010000724">
    <property type="protein sequence ID" value="KAF7535317.1"/>
    <property type="molecule type" value="Genomic_DNA"/>
</dbReference>
<keyword evidence="3" id="KW-1185">Reference proteome</keyword>
<dbReference type="AlphaFoldDB" id="A0A9P5GXD8"/>
<sequence length="304" mass="33577">MADPLSITASVVGIVGAAFQGVQLLSNTIDNIRNAPEAVQNIRDELQLVKPLLTQLDSAINEQRSGLILGQEINLALENCHRVCTKFNESLNHWMRHSTDQKISMIDNVKIGFLRQDQIRTLKGQLNGCTKILNVTLDTANYLKMARQEGMIKDLKDQMLEHMEALLGKKLAEANNDLKAVVLYEAEALASRDVEEKEDLVREFGQQRAIINAFQGICEKALKTVVFERTGQTIRGVKATDHSVTLTGFVNAEGKEMGIEQDISDITADGRSIAVAGVVNNVDFTTLYSTMQQSEESFLAKQGS</sequence>
<feature type="domain" description="Azaphilone pigments biosynthesis cluster protein L N-terminal" evidence="1">
    <location>
        <begin position="2"/>
        <end position="189"/>
    </location>
</feature>
<organism evidence="2 3">
    <name type="scientific">Cylindrodendrum hubeiense</name>
    <dbReference type="NCBI Taxonomy" id="595255"/>
    <lineage>
        <taxon>Eukaryota</taxon>
        <taxon>Fungi</taxon>
        <taxon>Dikarya</taxon>
        <taxon>Ascomycota</taxon>
        <taxon>Pezizomycotina</taxon>
        <taxon>Sordariomycetes</taxon>
        <taxon>Hypocreomycetidae</taxon>
        <taxon>Hypocreales</taxon>
        <taxon>Nectriaceae</taxon>
        <taxon>Cylindrodendrum</taxon>
    </lineage>
</organism>
<protein>
    <recommendedName>
        <fullName evidence="1">Azaphilone pigments biosynthesis cluster protein L N-terminal domain-containing protein</fullName>
    </recommendedName>
</protein>
<evidence type="ECO:0000313" key="2">
    <source>
        <dbReference type="EMBL" id="KAF7535317.1"/>
    </source>
</evidence>
<dbReference type="Proteomes" id="UP000722485">
    <property type="component" value="Unassembled WGS sequence"/>
</dbReference>
<comment type="caution">
    <text evidence="2">The sequence shown here is derived from an EMBL/GenBank/DDBJ whole genome shotgun (WGS) entry which is preliminary data.</text>
</comment>
<dbReference type="Pfam" id="PF17111">
    <property type="entry name" value="PigL_N"/>
    <property type="match status" value="1"/>
</dbReference>
<reference evidence="2" key="1">
    <citation type="submission" date="2020-03" db="EMBL/GenBank/DDBJ databases">
        <title>Draft Genome Sequence of Cylindrodendrum hubeiense.</title>
        <authorList>
            <person name="Buettner E."/>
            <person name="Kellner H."/>
        </authorList>
    </citation>
    <scope>NUCLEOTIDE SEQUENCE</scope>
    <source>
        <strain evidence="2">IHI 201604</strain>
    </source>
</reference>
<dbReference type="OrthoDB" id="432483at2759"/>
<proteinExistence type="predicted"/>
<gene>
    <name evidence="2" type="ORF">G7Z17_g13225</name>
</gene>
<accession>A0A9P5GXD8</accession>
<evidence type="ECO:0000313" key="3">
    <source>
        <dbReference type="Proteomes" id="UP000722485"/>
    </source>
</evidence>
<evidence type="ECO:0000259" key="1">
    <source>
        <dbReference type="Pfam" id="PF17111"/>
    </source>
</evidence>
<dbReference type="InterPro" id="IPR031348">
    <property type="entry name" value="PigL_N"/>
</dbReference>